<dbReference type="GO" id="GO:0005198">
    <property type="term" value="F:structural molecule activity"/>
    <property type="evidence" value="ECO:0007669"/>
    <property type="project" value="InterPro"/>
</dbReference>
<protein>
    <submittedName>
        <fullName evidence="1">Uncharacterized protein</fullName>
    </submittedName>
</protein>
<name>A0A382YU11_9ZZZZ</name>
<dbReference type="AlphaFoldDB" id="A0A382YU11"/>
<gene>
    <name evidence="1" type="ORF">METZ01_LOCUS439159</name>
</gene>
<dbReference type="Pfam" id="PF06841">
    <property type="entry name" value="Phage_T4_gp19"/>
    <property type="match status" value="1"/>
</dbReference>
<dbReference type="EMBL" id="UINC01178250">
    <property type="protein sequence ID" value="SVD86305.1"/>
    <property type="molecule type" value="Genomic_DNA"/>
</dbReference>
<evidence type="ECO:0000313" key="1">
    <source>
        <dbReference type="EMBL" id="SVD86305.1"/>
    </source>
</evidence>
<organism evidence="1">
    <name type="scientific">marine metagenome</name>
    <dbReference type="NCBI Taxonomy" id="408172"/>
    <lineage>
        <taxon>unclassified sequences</taxon>
        <taxon>metagenomes</taxon>
        <taxon>ecological metagenomes</taxon>
    </lineage>
</organism>
<proteinExistence type="predicted"/>
<sequence>MAFTVSTFKSSMAAQGAGARPSLYRIDINGISATTSFGDNDNLLVKAASIPAANIAPLAVNYAGRAYKWNGFRTYDTWTVTVINDEDFVARNRMMNWMRSIGGHLDGNRTTAYGSPTFGNTDNWIDGNATVSQLGTDGKVKQVYKFYNLWPTEIAEIPVDWSSDAIQEYTIGFAYDYWGHGSGPKPETDFKDVINATSST</sequence>
<accession>A0A382YU11</accession>
<dbReference type="InterPro" id="IPR010667">
    <property type="entry name" value="Phage_T4_Gp19"/>
</dbReference>
<reference evidence="1" key="1">
    <citation type="submission" date="2018-05" db="EMBL/GenBank/DDBJ databases">
        <authorList>
            <person name="Lanie J.A."/>
            <person name="Ng W.-L."/>
            <person name="Kazmierczak K.M."/>
            <person name="Andrzejewski T.M."/>
            <person name="Davidsen T.M."/>
            <person name="Wayne K.J."/>
            <person name="Tettelin H."/>
            <person name="Glass J.I."/>
            <person name="Rusch D."/>
            <person name="Podicherti R."/>
            <person name="Tsui H.-C.T."/>
            <person name="Winkler M.E."/>
        </authorList>
    </citation>
    <scope>NUCLEOTIDE SEQUENCE</scope>
</reference>